<dbReference type="AlphaFoldDB" id="A0A9E7LAD8"/>
<dbReference type="Proteomes" id="UP001055439">
    <property type="component" value="Chromosome 9"/>
</dbReference>
<accession>A0A9E7LAD8</accession>
<feature type="region of interest" description="Disordered" evidence="1">
    <location>
        <begin position="103"/>
        <end position="141"/>
    </location>
</feature>
<protein>
    <submittedName>
        <fullName evidence="2">Uncharacterized protein</fullName>
    </submittedName>
</protein>
<evidence type="ECO:0000256" key="1">
    <source>
        <dbReference type="SAM" id="MobiDB-lite"/>
    </source>
</evidence>
<keyword evidence="3" id="KW-1185">Reference proteome</keyword>
<dbReference type="EMBL" id="CP097511">
    <property type="protein sequence ID" value="URE43685.1"/>
    <property type="molecule type" value="Genomic_DNA"/>
</dbReference>
<dbReference type="OrthoDB" id="617505at2759"/>
<reference evidence="2" key="1">
    <citation type="submission" date="2022-05" db="EMBL/GenBank/DDBJ databases">
        <title>The Musa troglodytarum L. genome provides insights into the mechanism of non-climacteric behaviour and enrichment of carotenoids.</title>
        <authorList>
            <person name="Wang J."/>
        </authorList>
    </citation>
    <scope>NUCLEOTIDE SEQUENCE</scope>
    <source>
        <tissue evidence="2">Leaf</tissue>
    </source>
</reference>
<organism evidence="2 3">
    <name type="scientific">Musa troglodytarum</name>
    <name type="common">fe'i banana</name>
    <dbReference type="NCBI Taxonomy" id="320322"/>
    <lineage>
        <taxon>Eukaryota</taxon>
        <taxon>Viridiplantae</taxon>
        <taxon>Streptophyta</taxon>
        <taxon>Embryophyta</taxon>
        <taxon>Tracheophyta</taxon>
        <taxon>Spermatophyta</taxon>
        <taxon>Magnoliopsida</taxon>
        <taxon>Liliopsida</taxon>
        <taxon>Zingiberales</taxon>
        <taxon>Musaceae</taxon>
        <taxon>Musa</taxon>
    </lineage>
</organism>
<feature type="region of interest" description="Disordered" evidence="1">
    <location>
        <begin position="1"/>
        <end position="64"/>
    </location>
</feature>
<evidence type="ECO:0000313" key="3">
    <source>
        <dbReference type="Proteomes" id="UP001055439"/>
    </source>
</evidence>
<sequence length="241" mass="26804">MNPNTVATNSDRHHLPPSRRVPSGVPEGALGATPAIRRLPVPSPMIRRQARKEQQREPRVGEQRQAVVLDGGASRAIKSNLARAQTHIHPRKRSPLWKLPSLATSEERDTGSRRYIGGEGGRGKVASLSQPPTVYHRPRSPSNSIPCRCSSFLTAGTEIRPVSMPWASMAADLYLKRVRLVVFFLGIFVRCRGGLVATCVKKLRMHIETNLKRYRTLEGAGEIIMSVCQAEYFRQLLKPVT</sequence>
<name>A0A9E7LAD8_9LILI</name>
<evidence type="ECO:0000313" key="2">
    <source>
        <dbReference type="EMBL" id="URE43685.1"/>
    </source>
</evidence>
<proteinExistence type="predicted"/>
<gene>
    <name evidence="2" type="ORF">MUK42_33156</name>
</gene>
<feature type="compositionally biased region" description="Basic and acidic residues" evidence="1">
    <location>
        <begin position="51"/>
        <end position="62"/>
    </location>
</feature>